<dbReference type="Pfam" id="PF07963">
    <property type="entry name" value="N_methyl"/>
    <property type="match status" value="1"/>
</dbReference>
<dbReference type="Proteomes" id="UP000219036">
    <property type="component" value="Unassembled WGS sequence"/>
</dbReference>
<dbReference type="AlphaFoldDB" id="A0A285NAZ0"/>
<protein>
    <submittedName>
        <fullName evidence="1">Prepilin-type N-terminal cleavage/methylation domain-containing protein</fullName>
    </submittedName>
</protein>
<sequence length="175" mass="20124">MKSKGFTLLELLLVVSLLLLVFGTVGYTFISNIRGSAELSYLTERYISYISVKNQLAKQMFSKVEKRKENFILGNGGISFYTVYPLFFTGAVRAEYRVEKEGQKSKLFYMEYPYMDGRLGSDGIKKVLLGVFDDIEFEAYYKGRFLQHYRGKNFPSIIRLKIDGKSFYIPAGSEL</sequence>
<organism evidence="1 2">
    <name type="scientific">Persephonella hydrogeniphila</name>
    <dbReference type="NCBI Taxonomy" id="198703"/>
    <lineage>
        <taxon>Bacteria</taxon>
        <taxon>Pseudomonadati</taxon>
        <taxon>Aquificota</taxon>
        <taxon>Aquificia</taxon>
        <taxon>Aquificales</taxon>
        <taxon>Hydrogenothermaceae</taxon>
        <taxon>Persephonella</taxon>
    </lineage>
</organism>
<evidence type="ECO:0000313" key="1">
    <source>
        <dbReference type="EMBL" id="SNZ06478.1"/>
    </source>
</evidence>
<dbReference type="OrthoDB" id="14120at2"/>
<dbReference type="InterPro" id="IPR012902">
    <property type="entry name" value="N_methyl_site"/>
</dbReference>
<dbReference type="EMBL" id="OBEI01000002">
    <property type="protein sequence ID" value="SNZ06478.1"/>
    <property type="molecule type" value="Genomic_DNA"/>
</dbReference>
<name>A0A285NAZ0_9AQUI</name>
<gene>
    <name evidence="1" type="ORF">SAMN06265182_0689</name>
</gene>
<reference evidence="2" key="1">
    <citation type="submission" date="2017-09" db="EMBL/GenBank/DDBJ databases">
        <authorList>
            <person name="Varghese N."/>
            <person name="Submissions S."/>
        </authorList>
    </citation>
    <scope>NUCLEOTIDE SEQUENCE [LARGE SCALE GENOMIC DNA]</scope>
    <source>
        <strain evidence="2">DSM 15103</strain>
    </source>
</reference>
<proteinExistence type="predicted"/>
<dbReference type="PROSITE" id="PS00409">
    <property type="entry name" value="PROKAR_NTER_METHYL"/>
    <property type="match status" value="1"/>
</dbReference>
<dbReference type="NCBIfam" id="TIGR02532">
    <property type="entry name" value="IV_pilin_GFxxxE"/>
    <property type="match status" value="1"/>
</dbReference>
<dbReference type="RefSeq" id="WP_096999873.1">
    <property type="nucleotide sequence ID" value="NZ_OBEI01000002.1"/>
</dbReference>
<keyword evidence="2" id="KW-1185">Reference proteome</keyword>
<accession>A0A285NAZ0</accession>
<evidence type="ECO:0000313" key="2">
    <source>
        <dbReference type="Proteomes" id="UP000219036"/>
    </source>
</evidence>